<dbReference type="AlphaFoldDB" id="N8REY0"/>
<dbReference type="Gene3D" id="3.10.450.160">
    <property type="entry name" value="inner membrane protein cigr"/>
    <property type="match status" value="1"/>
</dbReference>
<dbReference type="RefSeq" id="WP_004675564.1">
    <property type="nucleotide sequence ID" value="NZ_KB849219.1"/>
</dbReference>
<organism evidence="1 2">
    <name type="scientific">Acinetobacter parvus NIPH 1103</name>
    <dbReference type="NCBI Taxonomy" id="1217671"/>
    <lineage>
        <taxon>Bacteria</taxon>
        <taxon>Pseudomonadati</taxon>
        <taxon>Pseudomonadota</taxon>
        <taxon>Gammaproteobacteria</taxon>
        <taxon>Moraxellales</taxon>
        <taxon>Moraxellaceae</taxon>
        <taxon>Acinetobacter</taxon>
    </lineage>
</organism>
<dbReference type="Proteomes" id="UP000018426">
    <property type="component" value="Unassembled WGS sequence"/>
</dbReference>
<protein>
    <recommendedName>
        <fullName evidence="3">RcnB family protein</fullName>
    </recommendedName>
</protein>
<dbReference type="PATRIC" id="fig|1217671.3.peg.2814"/>
<evidence type="ECO:0008006" key="3">
    <source>
        <dbReference type="Google" id="ProtNLM"/>
    </source>
</evidence>
<accession>N8REY0</accession>
<evidence type="ECO:0000313" key="1">
    <source>
        <dbReference type="EMBL" id="ENU32099.1"/>
    </source>
</evidence>
<reference evidence="1 2" key="1">
    <citation type="submission" date="2013-02" db="EMBL/GenBank/DDBJ databases">
        <title>The Genome Sequence of Acinetobacter parvus NIPH 1103.</title>
        <authorList>
            <consortium name="The Broad Institute Genome Sequencing Platform"/>
            <consortium name="The Broad Institute Genome Sequencing Center for Infectious Disease"/>
            <person name="Cerqueira G."/>
            <person name="Feldgarden M."/>
            <person name="Courvalin P."/>
            <person name="Perichon B."/>
            <person name="Grillot-Courvalin C."/>
            <person name="Clermont D."/>
            <person name="Rocha E."/>
            <person name="Yoon E.-J."/>
            <person name="Nemec A."/>
            <person name="Walker B."/>
            <person name="Young S.K."/>
            <person name="Zeng Q."/>
            <person name="Gargeya S."/>
            <person name="Fitzgerald M."/>
            <person name="Haas B."/>
            <person name="Abouelleil A."/>
            <person name="Alvarado L."/>
            <person name="Arachchi H.M."/>
            <person name="Berlin A.M."/>
            <person name="Chapman S.B."/>
            <person name="Dewar J."/>
            <person name="Goldberg J."/>
            <person name="Griggs A."/>
            <person name="Gujja S."/>
            <person name="Hansen M."/>
            <person name="Howarth C."/>
            <person name="Imamovic A."/>
            <person name="Larimer J."/>
            <person name="McCowan C."/>
            <person name="Murphy C."/>
            <person name="Neiman D."/>
            <person name="Pearson M."/>
            <person name="Priest M."/>
            <person name="Roberts A."/>
            <person name="Saif S."/>
            <person name="Shea T."/>
            <person name="Sisk P."/>
            <person name="Sykes S."/>
            <person name="Wortman J."/>
            <person name="Nusbaum C."/>
            <person name="Birren B."/>
        </authorList>
    </citation>
    <scope>NUCLEOTIDE SEQUENCE [LARGE SCALE GENOMIC DNA]</scope>
    <source>
        <strain evidence="1 2">NIPH 1103</strain>
    </source>
</reference>
<dbReference type="EMBL" id="APOL01000048">
    <property type="protein sequence ID" value="ENU32099.1"/>
    <property type="molecule type" value="Genomic_DNA"/>
</dbReference>
<dbReference type="Pfam" id="PF11776">
    <property type="entry name" value="RcnB"/>
    <property type="match status" value="1"/>
</dbReference>
<name>N8REY0_9GAMM</name>
<dbReference type="HOGENOM" id="CLU_136596_0_0_6"/>
<evidence type="ECO:0000313" key="2">
    <source>
        <dbReference type="Proteomes" id="UP000018426"/>
    </source>
</evidence>
<dbReference type="InterPro" id="IPR024572">
    <property type="entry name" value="RcnB"/>
</dbReference>
<comment type="caution">
    <text evidence="1">The sequence shown here is derived from an EMBL/GenBank/DDBJ whole genome shotgun (WGS) entry which is preliminary data.</text>
</comment>
<sequence length="164" mass="19477">MLRSKYDVYAFISVLSCLPAMVYADNVWSGYSGVERRSSHQASPSYQQPAQNPFAFSSQRYTLTAPPKGYYYYQPYQNNNHSYPNHRPSVRIEYYPDTQYEGSYRREAFVVGNELPGEFRSDRYVVRDWDYYSLREPPRGRHWVMVDGRYLLVTDDNFTIEIIR</sequence>
<gene>
    <name evidence="1" type="ORF">F989_02862</name>
</gene>
<proteinExistence type="predicted"/>